<reference evidence="2" key="1">
    <citation type="submission" date="2023-10" db="EMBL/GenBank/DDBJ databases">
        <authorList>
            <person name="Domelevo Entfellner J.-B."/>
        </authorList>
    </citation>
    <scope>NUCLEOTIDE SEQUENCE</scope>
</reference>
<evidence type="ECO:0000313" key="3">
    <source>
        <dbReference type="Proteomes" id="UP001189624"/>
    </source>
</evidence>
<protein>
    <submittedName>
        <fullName evidence="2">Uncharacterized protein</fullName>
    </submittedName>
</protein>
<organism evidence="2 3">
    <name type="scientific">Sphenostylis stenocarpa</name>
    <dbReference type="NCBI Taxonomy" id="92480"/>
    <lineage>
        <taxon>Eukaryota</taxon>
        <taxon>Viridiplantae</taxon>
        <taxon>Streptophyta</taxon>
        <taxon>Embryophyta</taxon>
        <taxon>Tracheophyta</taxon>
        <taxon>Spermatophyta</taxon>
        <taxon>Magnoliopsida</taxon>
        <taxon>eudicotyledons</taxon>
        <taxon>Gunneridae</taxon>
        <taxon>Pentapetalae</taxon>
        <taxon>rosids</taxon>
        <taxon>fabids</taxon>
        <taxon>Fabales</taxon>
        <taxon>Fabaceae</taxon>
        <taxon>Papilionoideae</taxon>
        <taxon>50 kb inversion clade</taxon>
        <taxon>NPAAA clade</taxon>
        <taxon>indigoferoid/millettioid clade</taxon>
        <taxon>Phaseoleae</taxon>
        <taxon>Sphenostylis</taxon>
    </lineage>
</organism>
<evidence type="ECO:0000313" key="2">
    <source>
        <dbReference type="EMBL" id="CAJ1972092.1"/>
    </source>
</evidence>
<accession>A0AA86TLK8</accession>
<feature type="region of interest" description="Disordered" evidence="1">
    <location>
        <begin position="1"/>
        <end position="80"/>
    </location>
</feature>
<feature type="compositionally biased region" description="Basic residues" evidence="1">
    <location>
        <begin position="35"/>
        <end position="47"/>
    </location>
</feature>
<dbReference type="Proteomes" id="UP001189624">
    <property type="component" value="Chromosome 8"/>
</dbReference>
<evidence type="ECO:0000256" key="1">
    <source>
        <dbReference type="SAM" id="MobiDB-lite"/>
    </source>
</evidence>
<sequence>MNASKNTAERETKKRVPGVARKSYRHQLAQGVGVHMKKGKRLAKNRHSQVDGNSINRAKPSLKEASVSPRKATSEDLCLI</sequence>
<name>A0AA86TLK8_9FABA</name>
<dbReference type="Gramene" id="rna-AYBTSS11_LOCUS24106">
    <property type="protein sequence ID" value="CAJ1972092.1"/>
    <property type="gene ID" value="gene-AYBTSS11_LOCUS24106"/>
</dbReference>
<dbReference type="AlphaFoldDB" id="A0AA86TLK8"/>
<gene>
    <name evidence="2" type="ORF">AYBTSS11_LOCUS24106</name>
</gene>
<dbReference type="EMBL" id="OY731405">
    <property type="protein sequence ID" value="CAJ1972092.1"/>
    <property type="molecule type" value="Genomic_DNA"/>
</dbReference>
<proteinExistence type="predicted"/>
<keyword evidence="3" id="KW-1185">Reference proteome</keyword>